<evidence type="ECO:0000256" key="8">
    <source>
        <dbReference type="SAM" id="Phobius"/>
    </source>
</evidence>
<dbReference type="InterPro" id="IPR006593">
    <property type="entry name" value="Cyt_b561/ferric_Rdtase_TM"/>
</dbReference>
<dbReference type="SUPFAM" id="SSF49344">
    <property type="entry name" value="CBD9-like"/>
    <property type="match status" value="1"/>
</dbReference>
<feature type="domain" description="DOMON" evidence="10">
    <location>
        <begin position="37"/>
        <end position="146"/>
    </location>
</feature>
<evidence type="ECO:0000256" key="5">
    <source>
        <dbReference type="ARBA" id="ARBA00022989"/>
    </source>
</evidence>
<reference evidence="12" key="1">
    <citation type="submission" date="2023-03" db="EMBL/GenBank/DDBJ databases">
        <title>Massive genome expansion in bonnet fungi (Mycena s.s.) driven by repeated elements and novel gene families across ecological guilds.</title>
        <authorList>
            <consortium name="Lawrence Berkeley National Laboratory"/>
            <person name="Harder C.B."/>
            <person name="Miyauchi S."/>
            <person name="Viragh M."/>
            <person name="Kuo A."/>
            <person name="Thoen E."/>
            <person name="Andreopoulos B."/>
            <person name="Lu D."/>
            <person name="Skrede I."/>
            <person name="Drula E."/>
            <person name="Henrissat B."/>
            <person name="Morin E."/>
            <person name="Kohler A."/>
            <person name="Barry K."/>
            <person name="LaButti K."/>
            <person name="Morin E."/>
            <person name="Salamov A."/>
            <person name="Lipzen A."/>
            <person name="Mereny Z."/>
            <person name="Hegedus B."/>
            <person name="Baldrian P."/>
            <person name="Stursova M."/>
            <person name="Weitz H."/>
            <person name="Taylor A."/>
            <person name="Grigoriev I.V."/>
            <person name="Nagy L.G."/>
            <person name="Martin F."/>
            <person name="Kauserud H."/>
        </authorList>
    </citation>
    <scope>NUCLEOTIDE SEQUENCE</scope>
    <source>
        <strain evidence="12">9144</strain>
    </source>
</reference>
<dbReference type="PANTHER" id="PTHR47797">
    <property type="entry name" value="DEHYDROGENASE, PUTATIVE (AFU_ORTHOLOGUE AFUA_8G05805)-RELATED"/>
    <property type="match status" value="1"/>
</dbReference>
<evidence type="ECO:0000256" key="3">
    <source>
        <dbReference type="ARBA" id="ARBA00022692"/>
    </source>
</evidence>
<dbReference type="PROSITE" id="PS50939">
    <property type="entry name" value="CYTOCHROME_B561"/>
    <property type="match status" value="1"/>
</dbReference>
<evidence type="ECO:0000259" key="11">
    <source>
        <dbReference type="PROSITE" id="PS50939"/>
    </source>
</evidence>
<feature type="compositionally biased region" description="Polar residues" evidence="7">
    <location>
        <begin position="174"/>
        <end position="184"/>
    </location>
</feature>
<evidence type="ECO:0000256" key="4">
    <source>
        <dbReference type="ARBA" id="ARBA00022982"/>
    </source>
</evidence>
<feature type="transmembrane region" description="Helical" evidence="8">
    <location>
        <begin position="280"/>
        <end position="302"/>
    </location>
</feature>
<evidence type="ECO:0000256" key="2">
    <source>
        <dbReference type="ARBA" id="ARBA00022448"/>
    </source>
</evidence>
<feature type="transmembrane region" description="Helical" evidence="8">
    <location>
        <begin position="314"/>
        <end position="336"/>
    </location>
</feature>
<evidence type="ECO:0008006" key="14">
    <source>
        <dbReference type="Google" id="ProtNLM"/>
    </source>
</evidence>
<evidence type="ECO:0000256" key="1">
    <source>
        <dbReference type="ARBA" id="ARBA00004370"/>
    </source>
</evidence>
<name>A0AAD6VIH0_9AGAR</name>
<keyword evidence="3 8" id="KW-0812">Transmembrane</keyword>
<dbReference type="Gene3D" id="2.60.40.1210">
    <property type="entry name" value="Cellobiose dehydrogenase, cytochrome domain"/>
    <property type="match status" value="1"/>
</dbReference>
<dbReference type="AlphaFoldDB" id="A0AAD6VIH0"/>
<feature type="region of interest" description="Disordered" evidence="7">
    <location>
        <begin position="174"/>
        <end position="193"/>
    </location>
</feature>
<dbReference type="EMBL" id="JARJCW010000022">
    <property type="protein sequence ID" value="KAJ7213029.1"/>
    <property type="molecule type" value="Genomic_DNA"/>
</dbReference>
<evidence type="ECO:0000259" key="10">
    <source>
        <dbReference type="PROSITE" id="PS50836"/>
    </source>
</evidence>
<evidence type="ECO:0000256" key="9">
    <source>
        <dbReference type="SAM" id="SignalP"/>
    </source>
</evidence>
<dbReference type="Gene3D" id="1.20.120.1770">
    <property type="match status" value="1"/>
</dbReference>
<dbReference type="Proteomes" id="UP001219525">
    <property type="component" value="Unassembled WGS sequence"/>
</dbReference>
<keyword evidence="6 8" id="KW-0472">Membrane</keyword>
<evidence type="ECO:0000313" key="12">
    <source>
        <dbReference type="EMBL" id="KAJ7213029.1"/>
    </source>
</evidence>
<dbReference type="InterPro" id="IPR015920">
    <property type="entry name" value="Cellobiose_DH-like_cyt"/>
</dbReference>
<dbReference type="Pfam" id="PF03188">
    <property type="entry name" value="Cytochrom_B561"/>
    <property type="match status" value="1"/>
</dbReference>
<evidence type="ECO:0000256" key="7">
    <source>
        <dbReference type="SAM" id="MobiDB-lite"/>
    </source>
</evidence>
<dbReference type="SMART" id="SM00665">
    <property type="entry name" value="B561"/>
    <property type="match status" value="1"/>
</dbReference>
<dbReference type="InterPro" id="IPR005018">
    <property type="entry name" value="DOMON_domain"/>
</dbReference>
<keyword evidence="13" id="KW-1185">Reference proteome</keyword>
<dbReference type="CDD" id="cd08760">
    <property type="entry name" value="Cyt_b561_FRRS1_like"/>
    <property type="match status" value="1"/>
</dbReference>
<sequence length="403" mass="44218">MVNLFLPLFPTLLALVSASSLSDISKRDATGDKQCVTHMCIAAVVNGSTVQYTLSGTGVVPVAWMGMGFGSTMANTPMVIMWANSDGSFTISQRKAPFEVMPTVDPNPPRLATLSTTLSTSSGNSAFVYTIPANSDTKQSLIWAFGNVPPDSSAKDAQLQQHLDSGTMQLDLTKSLPVNGSAPNTDDSSDTSDDIPLTPYQRMIMAHAVLCVLGFALFLPIGALVARYLRTFASTWYTFHWIAQFVLAGSTIIAGVVLAFKAASSDGRQTYKILDTHKKTGIILFSLYFAQCALGAIIHWAKPRRGWSRRPPQNYLHAVFGLAIIGLAMYQIHTGIKDEWLLVGRGPLPDGVETLWVVWCVVLPVMYAIGLVFLRKQYKQEDAARMSKTHEHFRMEEEPEYRD</sequence>
<dbReference type="PROSITE" id="PS50836">
    <property type="entry name" value="DOMON"/>
    <property type="match status" value="1"/>
</dbReference>
<dbReference type="SMART" id="SM00664">
    <property type="entry name" value="DoH"/>
    <property type="match status" value="1"/>
</dbReference>
<keyword evidence="5 8" id="KW-1133">Transmembrane helix</keyword>
<feature type="chain" id="PRO_5042201309" description="CBD9-like protein" evidence="9">
    <location>
        <begin position="19"/>
        <end position="403"/>
    </location>
</feature>
<comment type="caution">
    <text evidence="12">The sequence shown here is derived from an EMBL/GenBank/DDBJ whole genome shotgun (WGS) entry which is preliminary data.</text>
</comment>
<feature type="transmembrane region" description="Helical" evidence="8">
    <location>
        <begin position="241"/>
        <end position="260"/>
    </location>
</feature>
<organism evidence="12 13">
    <name type="scientific">Mycena pura</name>
    <dbReference type="NCBI Taxonomy" id="153505"/>
    <lineage>
        <taxon>Eukaryota</taxon>
        <taxon>Fungi</taxon>
        <taxon>Dikarya</taxon>
        <taxon>Basidiomycota</taxon>
        <taxon>Agaricomycotina</taxon>
        <taxon>Agaricomycetes</taxon>
        <taxon>Agaricomycetidae</taxon>
        <taxon>Agaricales</taxon>
        <taxon>Marasmiineae</taxon>
        <taxon>Mycenaceae</taxon>
        <taxon>Mycena</taxon>
    </lineage>
</organism>
<feature type="transmembrane region" description="Helical" evidence="8">
    <location>
        <begin position="356"/>
        <end position="374"/>
    </location>
</feature>
<feature type="signal peptide" evidence="9">
    <location>
        <begin position="1"/>
        <end position="18"/>
    </location>
</feature>
<gene>
    <name evidence="12" type="ORF">GGX14DRAFT_446093</name>
</gene>
<dbReference type="CDD" id="cd09630">
    <property type="entry name" value="CDH_like_cytochrome"/>
    <property type="match status" value="1"/>
</dbReference>
<keyword evidence="9" id="KW-0732">Signal</keyword>
<keyword evidence="4" id="KW-0249">Electron transport</keyword>
<comment type="subcellular location">
    <subcellularLocation>
        <location evidence="1">Membrane</location>
    </subcellularLocation>
</comment>
<evidence type="ECO:0000256" key="6">
    <source>
        <dbReference type="ARBA" id="ARBA00023136"/>
    </source>
</evidence>
<proteinExistence type="predicted"/>
<evidence type="ECO:0000313" key="13">
    <source>
        <dbReference type="Proteomes" id="UP001219525"/>
    </source>
</evidence>
<accession>A0AAD6VIH0</accession>
<dbReference type="PANTHER" id="PTHR47797:SF3">
    <property type="entry name" value="CYTOCHROME B561 DOMAIN-CONTAINING PROTEIN"/>
    <property type="match status" value="1"/>
</dbReference>
<feature type="transmembrane region" description="Helical" evidence="8">
    <location>
        <begin position="204"/>
        <end position="229"/>
    </location>
</feature>
<dbReference type="Pfam" id="PF16010">
    <property type="entry name" value="CDH-cyt"/>
    <property type="match status" value="1"/>
</dbReference>
<keyword evidence="2" id="KW-0813">Transport</keyword>
<protein>
    <recommendedName>
        <fullName evidence="14">CBD9-like protein</fullName>
    </recommendedName>
</protein>
<dbReference type="GO" id="GO:0016020">
    <property type="term" value="C:membrane"/>
    <property type="evidence" value="ECO:0007669"/>
    <property type="project" value="UniProtKB-SubCell"/>
</dbReference>
<feature type="domain" description="Cytochrome b561" evidence="11">
    <location>
        <begin position="159"/>
        <end position="376"/>
    </location>
</feature>